<evidence type="ECO:0000313" key="2">
    <source>
        <dbReference type="Proteomes" id="UP001497680"/>
    </source>
</evidence>
<keyword evidence="2" id="KW-1185">Reference proteome</keyword>
<dbReference type="Proteomes" id="UP001497680">
    <property type="component" value="Unassembled WGS sequence"/>
</dbReference>
<gene>
    <name evidence="1" type="ORF">F4821DRAFT_274203</name>
</gene>
<dbReference type="EMBL" id="MU394280">
    <property type="protein sequence ID" value="KAI6093757.1"/>
    <property type="molecule type" value="Genomic_DNA"/>
</dbReference>
<organism evidence="1 2">
    <name type="scientific">Hypoxylon rubiginosum</name>
    <dbReference type="NCBI Taxonomy" id="110542"/>
    <lineage>
        <taxon>Eukaryota</taxon>
        <taxon>Fungi</taxon>
        <taxon>Dikarya</taxon>
        <taxon>Ascomycota</taxon>
        <taxon>Pezizomycotina</taxon>
        <taxon>Sordariomycetes</taxon>
        <taxon>Xylariomycetidae</taxon>
        <taxon>Xylariales</taxon>
        <taxon>Hypoxylaceae</taxon>
        <taxon>Hypoxylon</taxon>
    </lineage>
</organism>
<comment type="caution">
    <text evidence="1">The sequence shown here is derived from an EMBL/GenBank/DDBJ whole genome shotgun (WGS) entry which is preliminary data.</text>
</comment>
<protein>
    <submittedName>
        <fullName evidence="1">Uncharacterized protein</fullName>
    </submittedName>
</protein>
<reference evidence="1 2" key="1">
    <citation type="journal article" date="2022" name="New Phytol.">
        <title>Ecological generalism drives hyperdiversity of secondary metabolite gene clusters in xylarialean endophytes.</title>
        <authorList>
            <person name="Franco M.E.E."/>
            <person name="Wisecaver J.H."/>
            <person name="Arnold A.E."/>
            <person name="Ju Y.M."/>
            <person name="Slot J.C."/>
            <person name="Ahrendt S."/>
            <person name="Moore L.P."/>
            <person name="Eastman K.E."/>
            <person name="Scott K."/>
            <person name="Konkel Z."/>
            <person name="Mondo S.J."/>
            <person name="Kuo A."/>
            <person name="Hayes R.D."/>
            <person name="Haridas S."/>
            <person name="Andreopoulos B."/>
            <person name="Riley R."/>
            <person name="LaButti K."/>
            <person name="Pangilinan J."/>
            <person name="Lipzen A."/>
            <person name="Amirebrahimi M."/>
            <person name="Yan J."/>
            <person name="Adam C."/>
            <person name="Keymanesh K."/>
            <person name="Ng V."/>
            <person name="Louie K."/>
            <person name="Northen T."/>
            <person name="Drula E."/>
            <person name="Henrissat B."/>
            <person name="Hsieh H.M."/>
            <person name="Youens-Clark K."/>
            <person name="Lutzoni F."/>
            <person name="Miadlikowska J."/>
            <person name="Eastwood D.C."/>
            <person name="Hamelin R.C."/>
            <person name="Grigoriev I.V."/>
            <person name="U'Ren J.M."/>
        </authorList>
    </citation>
    <scope>NUCLEOTIDE SEQUENCE [LARGE SCALE GENOMIC DNA]</scope>
    <source>
        <strain evidence="1 2">ER1909</strain>
    </source>
</reference>
<name>A0ACC0DLU7_9PEZI</name>
<accession>A0ACC0DLU7</accession>
<evidence type="ECO:0000313" key="1">
    <source>
        <dbReference type="EMBL" id="KAI6093757.1"/>
    </source>
</evidence>
<sequence length="256" mass="28935">MPASTGSAPAQYGLILDNFYTFLTNLHLPASAIKRPPEGGWPSYTSEVYKKSHKSAITMNVLRHLPYLEGGCDEGKHIHCKCHVVDYSTPSGALRPFTQMELSTEIQVLGGMHGAKIKNVVSFATACESDGRVILFDTNTGLIFEDSRGVRHTRCEPIEQYFNELKAKYEQLKLIPILGTASILDAEGVEDVPYEVPFPEMQPNTTFPSKKDVLWIRHIYRSHGWPNLKEFRKDAVRDGIKEYMEMRLQDKVDACR</sequence>
<proteinExistence type="predicted"/>